<dbReference type="AlphaFoldDB" id="A0A1Y2FAM3"/>
<evidence type="ECO:0000256" key="2">
    <source>
        <dbReference type="ARBA" id="ARBA00008096"/>
    </source>
</evidence>
<feature type="transmembrane region" description="Helical" evidence="7">
    <location>
        <begin position="51"/>
        <end position="82"/>
    </location>
</feature>
<feature type="compositionally biased region" description="Polar residues" evidence="6">
    <location>
        <begin position="185"/>
        <end position="194"/>
    </location>
</feature>
<reference evidence="8 9" key="1">
    <citation type="submission" date="2016-07" db="EMBL/GenBank/DDBJ databases">
        <title>Pervasive Adenine N6-methylation of Active Genes in Fungi.</title>
        <authorList>
            <consortium name="DOE Joint Genome Institute"/>
            <person name="Mondo S.J."/>
            <person name="Dannebaum R.O."/>
            <person name="Kuo R.C."/>
            <person name="Labutti K."/>
            <person name="Haridas S."/>
            <person name="Kuo A."/>
            <person name="Salamov A."/>
            <person name="Ahrendt S.R."/>
            <person name="Lipzen A."/>
            <person name="Sullivan W."/>
            <person name="Andreopoulos W.B."/>
            <person name="Clum A."/>
            <person name="Lindquist E."/>
            <person name="Daum C."/>
            <person name="Ramamoorthy G.K."/>
            <person name="Gryganskyi A."/>
            <person name="Culley D."/>
            <person name="Magnuson J.K."/>
            <person name="James T.Y."/>
            <person name="O'Malley M.A."/>
            <person name="Stajich J.E."/>
            <person name="Spatafora J.W."/>
            <person name="Visel A."/>
            <person name="Grigoriev I.V."/>
        </authorList>
    </citation>
    <scope>NUCLEOTIDE SEQUENCE [LARGE SCALE GENOMIC DNA]</scope>
    <source>
        <strain evidence="8 9">62-1032</strain>
    </source>
</reference>
<feature type="compositionally biased region" description="Low complexity" evidence="6">
    <location>
        <begin position="274"/>
        <end position="285"/>
    </location>
</feature>
<evidence type="ECO:0000313" key="8">
    <source>
        <dbReference type="EMBL" id="ORY80687.1"/>
    </source>
</evidence>
<feature type="transmembrane region" description="Helical" evidence="7">
    <location>
        <begin position="155"/>
        <end position="174"/>
    </location>
</feature>
<accession>A0A1Y2FAM3</accession>
<feature type="compositionally biased region" description="Basic and acidic residues" evidence="6">
    <location>
        <begin position="364"/>
        <end position="376"/>
    </location>
</feature>
<evidence type="ECO:0000256" key="1">
    <source>
        <dbReference type="ARBA" id="ARBA00004141"/>
    </source>
</evidence>
<dbReference type="InterPro" id="IPR007277">
    <property type="entry name" value="Svp26/Tex261"/>
</dbReference>
<dbReference type="FunCoup" id="A0A1Y2FAM3">
    <property type="interactions" value="87"/>
</dbReference>
<dbReference type="GO" id="GO:0000139">
    <property type="term" value="C:Golgi membrane"/>
    <property type="evidence" value="ECO:0007669"/>
    <property type="project" value="TreeGrafter"/>
</dbReference>
<proteinExistence type="inferred from homology"/>
<dbReference type="GO" id="GO:0097020">
    <property type="term" value="F:COPII receptor activity"/>
    <property type="evidence" value="ECO:0007669"/>
    <property type="project" value="InterPro"/>
</dbReference>
<evidence type="ECO:0000256" key="5">
    <source>
        <dbReference type="ARBA" id="ARBA00023136"/>
    </source>
</evidence>
<keyword evidence="4 7" id="KW-1133">Transmembrane helix</keyword>
<feature type="compositionally biased region" description="Low complexity" evidence="6">
    <location>
        <begin position="241"/>
        <end position="266"/>
    </location>
</feature>
<dbReference type="Pfam" id="PF04148">
    <property type="entry name" value="Erv26"/>
    <property type="match status" value="1"/>
</dbReference>
<dbReference type="PANTHER" id="PTHR13144">
    <property type="entry name" value="TEX261 PROTEIN"/>
    <property type="match status" value="1"/>
</dbReference>
<evidence type="ECO:0000256" key="6">
    <source>
        <dbReference type="SAM" id="MobiDB-lite"/>
    </source>
</evidence>
<protein>
    <submittedName>
        <fullName evidence="8">Transmembrane adaptor Erv26-domain-containing protein</fullName>
    </submittedName>
</protein>
<comment type="subcellular location">
    <subcellularLocation>
        <location evidence="1">Membrane</location>
        <topology evidence="1">Multi-pass membrane protein</topology>
    </subcellularLocation>
</comment>
<dbReference type="Proteomes" id="UP000193467">
    <property type="component" value="Unassembled WGS sequence"/>
</dbReference>
<dbReference type="GO" id="GO:0005789">
    <property type="term" value="C:endoplasmic reticulum membrane"/>
    <property type="evidence" value="ECO:0007669"/>
    <property type="project" value="TreeGrafter"/>
</dbReference>
<organism evidence="8 9">
    <name type="scientific">Leucosporidium creatinivorum</name>
    <dbReference type="NCBI Taxonomy" id="106004"/>
    <lineage>
        <taxon>Eukaryota</taxon>
        <taxon>Fungi</taxon>
        <taxon>Dikarya</taxon>
        <taxon>Basidiomycota</taxon>
        <taxon>Pucciniomycotina</taxon>
        <taxon>Microbotryomycetes</taxon>
        <taxon>Leucosporidiales</taxon>
        <taxon>Leucosporidium</taxon>
    </lineage>
</organism>
<keyword evidence="9" id="KW-1185">Reference proteome</keyword>
<feature type="transmembrane region" description="Helical" evidence="7">
    <location>
        <begin position="94"/>
        <end position="117"/>
    </location>
</feature>
<gene>
    <name evidence="8" type="ORF">BCR35DRAFT_304236</name>
</gene>
<comment type="similarity">
    <text evidence="2">Belongs to the SVP26 family.</text>
</comment>
<evidence type="ECO:0000313" key="9">
    <source>
        <dbReference type="Proteomes" id="UP000193467"/>
    </source>
</evidence>
<dbReference type="OrthoDB" id="28257at2759"/>
<dbReference type="GO" id="GO:0030134">
    <property type="term" value="C:COPII-coated ER to Golgi transport vesicle"/>
    <property type="evidence" value="ECO:0007669"/>
    <property type="project" value="TreeGrafter"/>
</dbReference>
<dbReference type="GO" id="GO:0006888">
    <property type="term" value="P:endoplasmic reticulum to Golgi vesicle-mediated transport"/>
    <property type="evidence" value="ECO:0007669"/>
    <property type="project" value="InterPro"/>
</dbReference>
<dbReference type="PANTHER" id="PTHR13144:SF0">
    <property type="entry name" value="PROTEIN TEX261"/>
    <property type="match status" value="1"/>
</dbReference>
<feature type="region of interest" description="Disordered" evidence="6">
    <location>
        <begin position="234"/>
        <end position="412"/>
    </location>
</feature>
<evidence type="ECO:0000256" key="4">
    <source>
        <dbReference type="ARBA" id="ARBA00022989"/>
    </source>
</evidence>
<feature type="region of interest" description="Disordered" evidence="6">
    <location>
        <begin position="185"/>
        <end position="208"/>
    </location>
</feature>
<name>A0A1Y2FAM3_9BASI</name>
<sequence length="412" mass="42786">MVSALHALSFVAGTAAFLFVLLSLASGLLYVAEVIEEHAGLAKMVGQRTIYAIILILLVFHFVDGLPLYLTALGIFCHLVYLQNFSRTWPSISLTSPAFIASCILVIVSHFASFNYFSERTRGSNYGYNSYNRSGSGRWNAHASHSGKDDTFLDVATYFGVCVWLCPFFLFLSLSANDNVLPSASELSQPATPSQRPPGSPTHGRKQSSIMKNALSSAFNLVPNTLRPSALTALTQGRGGSSSQRSGLIATPARGSAPPSPSAFTAAGGGGWPQGSPSPSLAFGFQPPPGQGSGNASPRGPYSPSLGPEPSRRPSAADQGMGRRPSAAQGGGLRMPPGPSRRHTTEEGLGLGVGAGSAPMGLGFERRASELGREPSPRSPGGNASAQSALTGGEGGVRVGPAPAGMVKRRMA</sequence>
<keyword evidence="3 7" id="KW-0812">Transmembrane</keyword>
<keyword evidence="5 7" id="KW-0472">Membrane</keyword>
<dbReference type="InParanoid" id="A0A1Y2FAM3"/>
<evidence type="ECO:0000256" key="3">
    <source>
        <dbReference type="ARBA" id="ARBA00022692"/>
    </source>
</evidence>
<evidence type="ECO:0000256" key="7">
    <source>
        <dbReference type="SAM" id="Phobius"/>
    </source>
</evidence>
<dbReference type="EMBL" id="MCGR01000024">
    <property type="protein sequence ID" value="ORY80687.1"/>
    <property type="molecule type" value="Genomic_DNA"/>
</dbReference>
<comment type="caution">
    <text evidence="8">The sequence shown here is derived from an EMBL/GenBank/DDBJ whole genome shotgun (WGS) entry which is preliminary data.</text>
</comment>